<gene>
    <name evidence="2" type="ORF">BDK51DRAFT_37618</name>
</gene>
<dbReference type="Proteomes" id="UP000269721">
    <property type="component" value="Unassembled WGS sequence"/>
</dbReference>
<evidence type="ECO:0000313" key="2">
    <source>
        <dbReference type="EMBL" id="RKO84031.1"/>
    </source>
</evidence>
<keyword evidence="1" id="KW-0732">Signal</keyword>
<sequence>MHHSLLAALLATLLPCACADSPSPLFGRSNGILVVAANQFVALSGTNQDPNATTLIQEGVVTVQYADQRRAYVPVAVPSNSPACTMGPDMVMLYCFEGWVLGKGRGEVSTLGGRSAGQGAFVVIGRLGSRTGCELDFRRAAGLRRTWGFPFSHYLAPFRLYRGGSDLNVMSTTSMSWVSPISTSIPLNTVPYFVTVGSKGYILGGLPHHGIDVWSIDFSYSTLPPPANVSAHQNPTTRSHACAAQLGQDGIFFCGGGETGSAGTYFGDAYIYNISVGGDVYLFGGMIYGEVYMIDIWKFSHASLSWTRILEVGQAVGQPAPRAYASVASHMGYIAVTGGLW</sequence>
<reference evidence="3" key="1">
    <citation type="journal article" date="2018" name="Nat. Microbiol.">
        <title>Leveraging single-cell genomics to expand the fungal tree of life.</title>
        <authorList>
            <person name="Ahrendt S.R."/>
            <person name="Quandt C.A."/>
            <person name="Ciobanu D."/>
            <person name="Clum A."/>
            <person name="Salamov A."/>
            <person name="Andreopoulos B."/>
            <person name="Cheng J.F."/>
            <person name="Woyke T."/>
            <person name="Pelin A."/>
            <person name="Henrissat B."/>
            <person name="Reynolds N.K."/>
            <person name="Benny G.L."/>
            <person name="Smith M.E."/>
            <person name="James T.Y."/>
            <person name="Grigoriev I.V."/>
        </authorList>
    </citation>
    <scope>NUCLEOTIDE SEQUENCE [LARGE SCALE GENOMIC DNA]</scope>
</reference>
<evidence type="ECO:0000256" key="1">
    <source>
        <dbReference type="SAM" id="SignalP"/>
    </source>
</evidence>
<dbReference type="Gene3D" id="2.120.10.80">
    <property type="entry name" value="Kelch-type beta propeller"/>
    <property type="match status" value="2"/>
</dbReference>
<feature type="signal peptide" evidence="1">
    <location>
        <begin position="1"/>
        <end position="19"/>
    </location>
</feature>
<proteinExistence type="predicted"/>
<keyword evidence="3" id="KW-1185">Reference proteome</keyword>
<protein>
    <submittedName>
        <fullName evidence="2">Uncharacterized protein</fullName>
    </submittedName>
</protein>
<evidence type="ECO:0000313" key="3">
    <source>
        <dbReference type="Proteomes" id="UP000269721"/>
    </source>
</evidence>
<dbReference type="EMBL" id="ML000576">
    <property type="protein sequence ID" value="RKO84031.1"/>
    <property type="molecule type" value="Genomic_DNA"/>
</dbReference>
<dbReference type="AlphaFoldDB" id="A0A4P9VWF6"/>
<organism evidence="2 3">
    <name type="scientific">Blyttiomyces helicus</name>
    <dbReference type="NCBI Taxonomy" id="388810"/>
    <lineage>
        <taxon>Eukaryota</taxon>
        <taxon>Fungi</taxon>
        <taxon>Fungi incertae sedis</taxon>
        <taxon>Chytridiomycota</taxon>
        <taxon>Chytridiomycota incertae sedis</taxon>
        <taxon>Chytridiomycetes</taxon>
        <taxon>Chytridiomycetes incertae sedis</taxon>
        <taxon>Blyttiomyces</taxon>
    </lineage>
</organism>
<accession>A0A4P9VWF6</accession>
<name>A0A4P9VWF6_9FUNG</name>
<dbReference type="InterPro" id="IPR015915">
    <property type="entry name" value="Kelch-typ_b-propeller"/>
</dbReference>
<dbReference type="SUPFAM" id="SSF117281">
    <property type="entry name" value="Kelch motif"/>
    <property type="match status" value="1"/>
</dbReference>
<feature type="chain" id="PRO_5020403438" evidence="1">
    <location>
        <begin position="20"/>
        <end position="341"/>
    </location>
</feature>